<organism evidence="2 3">
    <name type="scientific">Dendrobium chrysotoxum</name>
    <name type="common">Orchid</name>
    <dbReference type="NCBI Taxonomy" id="161865"/>
    <lineage>
        <taxon>Eukaryota</taxon>
        <taxon>Viridiplantae</taxon>
        <taxon>Streptophyta</taxon>
        <taxon>Embryophyta</taxon>
        <taxon>Tracheophyta</taxon>
        <taxon>Spermatophyta</taxon>
        <taxon>Magnoliopsida</taxon>
        <taxon>Liliopsida</taxon>
        <taxon>Asparagales</taxon>
        <taxon>Orchidaceae</taxon>
        <taxon>Epidendroideae</taxon>
        <taxon>Malaxideae</taxon>
        <taxon>Dendrobiinae</taxon>
        <taxon>Dendrobium</taxon>
    </lineage>
</organism>
<sequence>MRDQSLLQPPSLPSSSSSSLSQPLPKALTKVMEYVFTLLLLCSRCSHESPFSALHSPLGDELASFSGARNKRRMYMKGLSIFHRITSSLDSQPASSGFPPLRYARQIPIKGSGTVSIFFIAFDIFDRLWHESENQLHPSAIVQ</sequence>
<name>A0AAV7H662_DENCH</name>
<gene>
    <name evidence="2" type="ORF">IEQ34_007876</name>
</gene>
<dbReference type="AlphaFoldDB" id="A0AAV7H662"/>
<accession>A0AAV7H662</accession>
<reference evidence="2 3" key="1">
    <citation type="journal article" date="2021" name="Hortic Res">
        <title>Chromosome-scale assembly of the Dendrobium chrysotoxum genome enhances the understanding of orchid evolution.</title>
        <authorList>
            <person name="Zhang Y."/>
            <person name="Zhang G.Q."/>
            <person name="Zhang D."/>
            <person name="Liu X.D."/>
            <person name="Xu X.Y."/>
            <person name="Sun W.H."/>
            <person name="Yu X."/>
            <person name="Zhu X."/>
            <person name="Wang Z.W."/>
            <person name="Zhao X."/>
            <person name="Zhong W.Y."/>
            <person name="Chen H."/>
            <person name="Yin W.L."/>
            <person name="Huang T."/>
            <person name="Niu S.C."/>
            <person name="Liu Z.J."/>
        </authorList>
    </citation>
    <scope>NUCLEOTIDE SEQUENCE [LARGE SCALE GENOMIC DNA]</scope>
    <source>
        <strain evidence="2">Lindl</strain>
    </source>
</reference>
<evidence type="ECO:0000256" key="1">
    <source>
        <dbReference type="SAM" id="MobiDB-lite"/>
    </source>
</evidence>
<feature type="region of interest" description="Disordered" evidence="1">
    <location>
        <begin position="1"/>
        <end position="22"/>
    </location>
</feature>
<dbReference type="Proteomes" id="UP000775213">
    <property type="component" value="Unassembled WGS sequence"/>
</dbReference>
<keyword evidence="3" id="KW-1185">Reference proteome</keyword>
<protein>
    <submittedName>
        <fullName evidence="2">Uncharacterized protein</fullName>
    </submittedName>
</protein>
<evidence type="ECO:0000313" key="3">
    <source>
        <dbReference type="Proteomes" id="UP000775213"/>
    </source>
</evidence>
<dbReference type="EMBL" id="JAGFBR010000008">
    <property type="protein sequence ID" value="KAH0463294.1"/>
    <property type="molecule type" value="Genomic_DNA"/>
</dbReference>
<proteinExistence type="predicted"/>
<comment type="caution">
    <text evidence="2">The sequence shown here is derived from an EMBL/GenBank/DDBJ whole genome shotgun (WGS) entry which is preliminary data.</text>
</comment>
<evidence type="ECO:0000313" key="2">
    <source>
        <dbReference type="EMBL" id="KAH0463294.1"/>
    </source>
</evidence>